<keyword evidence="3" id="KW-0804">Transcription</keyword>
<evidence type="ECO:0000256" key="2">
    <source>
        <dbReference type="ARBA" id="ARBA00023125"/>
    </source>
</evidence>
<dbReference type="CDD" id="cd01392">
    <property type="entry name" value="HTH_LacI"/>
    <property type="match status" value="1"/>
</dbReference>
<name>A0ABV8B1X9_9BACI</name>
<evidence type="ECO:0000256" key="3">
    <source>
        <dbReference type="ARBA" id="ARBA00023163"/>
    </source>
</evidence>
<dbReference type="Gene3D" id="1.10.260.40">
    <property type="entry name" value="lambda repressor-like DNA-binding domains"/>
    <property type="match status" value="1"/>
</dbReference>
<dbReference type="InterPro" id="IPR000843">
    <property type="entry name" value="HTH_LacI"/>
</dbReference>
<evidence type="ECO:0000256" key="1">
    <source>
        <dbReference type="ARBA" id="ARBA00023015"/>
    </source>
</evidence>
<dbReference type="EMBL" id="JBHRZT010000039">
    <property type="protein sequence ID" value="MFC3883687.1"/>
    <property type="molecule type" value="Genomic_DNA"/>
</dbReference>
<dbReference type="Pfam" id="PF13377">
    <property type="entry name" value="Peripla_BP_3"/>
    <property type="match status" value="1"/>
</dbReference>
<gene>
    <name evidence="5" type="ORF">ACFOU2_09340</name>
</gene>
<keyword evidence="2 5" id="KW-0238">DNA-binding</keyword>
<dbReference type="Gene3D" id="3.40.50.2300">
    <property type="match status" value="2"/>
</dbReference>
<dbReference type="PANTHER" id="PTHR30146">
    <property type="entry name" value="LACI-RELATED TRANSCRIPTIONAL REPRESSOR"/>
    <property type="match status" value="1"/>
</dbReference>
<dbReference type="InterPro" id="IPR046335">
    <property type="entry name" value="LacI/GalR-like_sensor"/>
</dbReference>
<dbReference type="Proteomes" id="UP001595752">
    <property type="component" value="Unassembled WGS sequence"/>
</dbReference>
<dbReference type="SUPFAM" id="SSF53822">
    <property type="entry name" value="Periplasmic binding protein-like I"/>
    <property type="match status" value="1"/>
</dbReference>
<feature type="domain" description="HTH lacI-type" evidence="4">
    <location>
        <begin position="3"/>
        <end position="57"/>
    </location>
</feature>
<protein>
    <submittedName>
        <fullName evidence="5">LacI family DNA-binding transcriptional regulator</fullName>
    </submittedName>
</protein>
<dbReference type="InterPro" id="IPR028082">
    <property type="entry name" value="Peripla_BP_I"/>
</dbReference>
<dbReference type="GO" id="GO:0003677">
    <property type="term" value="F:DNA binding"/>
    <property type="evidence" value="ECO:0007669"/>
    <property type="project" value="UniProtKB-KW"/>
</dbReference>
<evidence type="ECO:0000313" key="6">
    <source>
        <dbReference type="Proteomes" id="UP001595752"/>
    </source>
</evidence>
<sequence>MGVTIKDVANLAKVAPSTVSRVIANSSRISEKTKQRVRLAMKELGYHPNIIARSLANQSTQAIGVVMPSSADKVFQNPFFPEVIRGISIGAHEKKHAIYMSTGETEEEIFQEVVQMVQGRRVDGIVLLYSKVDDMILPYLQEHDVRCVVIGKPFKEGETVSFVDNDNFRAGREAAEYLIKLGHERIAFVGGDLDLVVTIDRLTGYDKAIRAAGLQYRDEYVIHQEFLREGGKEAVRKLMSLEKRPTALVVADDLMALGVLNTLDEMGISVPGDISIVSFNNLLIAELARPALTSININIFELGYQAVRCLIDQFESPYKVVEQIKVPYQMIERQSCKRLNEELAETSV</sequence>
<organism evidence="5 6">
    <name type="scientific">Bacillus songklensis</name>
    <dbReference type="NCBI Taxonomy" id="1069116"/>
    <lineage>
        <taxon>Bacteria</taxon>
        <taxon>Bacillati</taxon>
        <taxon>Bacillota</taxon>
        <taxon>Bacilli</taxon>
        <taxon>Bacillales</taxon>
        <taxon>Bacillaceae</taxon>
        <taxon>Bacillus</taxon>
    </lineage>
</organism>
<dbReference type="SUPFAM" id="SSF47413">
    <property type="entry name" value="lambda repressor-like DNA-binding domains"/>
    <property type="match status" value="1"/>
</dbReference>
<comment type="caution">
    <text evidence="5">The sequence shown here is derived from an EMBL/GenBank/DDBJ whole genome shotgun (WGS) entry which is preliminary data.</text>
</comment>
<keyword evidence="1" id="KW-0805">Transcription regulation</keyword>
<evidence type="ECO:0000259" key="4">
    <source>
        <dbReference type="PROSITE" id="PS50932"/>
    </source>
</evidence>
<keyword evidence="6" id="KW-1185">Reference proteome</keyword>
<evidence type="ECO:0000313" key="5">
    <source>
        <dbReference type="EMBL" id="MFC3883687.1"/>
    </source>
</evidence>
<dbReference type="Pfam" id="PF00356">
    <property type="entry name" value="LacI"/>
    <property type="match status" value="1"/>
</dbReference>
<dbReference type="RefSeq" id="WP_377914416.1">
    <property type="nucleotide sequence ID" value="NZ_JBHRZT010000039.1"/>
</dbReference>
<reference evidence="6" key="1">
    <citation type="journal article" date="2019" name="Int. J. Syst. Evol. Microbiol.">
        <title>The Global Catalogue of Microorganisms (GCM) 10K type strain sequencing project: providing services to taxonomists for standard genome sequencing and annotation.</title>
        <authorList>
            <consortium name="The Broad Institute Genomics Platform"/>
            <consortium name="The Broad Institute Genome Sequencing Center for Infectious Disease"/>
            <person name="Wu L."/>
            <person name="Ma J."/>
        </authorList>
    </citation>
    <scope>NUCLEOTIDE SEQUENCE [LARGE SCALE GENOMIC DNA]</scope>
    <source>
        <strain evidence="6">CCUG 61889</strain>
    </source>
</reference>
<dbReference type="InterPro" id="IPR010982">
    <property type="entry name" value="Lambda_DNA-bd_dom_sf"/>
</dbReference>
<proteinExistence type="predicted"/>
<dbReference type="CDD" id="cd06294">
    <property type="entry name" value="PBP1_MalR-like"/>
    <property type="match status" value="1"/>
</dbReference>
<dbReference type="PANTHER" id="PTHR30146:SF109">
    <property type="entry name" value="HTH-TYPE TRANSCRIPTIONAL REGULATOR GALS"/>
    <property type="match status" value="1"/>
</dbReference>
<dbReference type="PROSITE" id="PS50932">
    <property type="entry name" value="HTH_LACI_2"/>
    <property type="match status" value="1"/>
</dbReference>
<accession>A0ABV8B1X9</accession>
<dbReference type="SMART" id="SM00354">
    <property type="entry name" value="HTH_LACI"/>
    <property type="match status" value="1"/>
</dbReference>